<dbReference type="Proteomes" id="UP000504629">
    <property type="component" value="Unplaced"/>
</dbReference>
<feature type="signal peptide" evidence="1">
    <location>
        <begin position="1"/>
        <end position="21"/>
    </location>
</feature>
<evidence type="ECO:0000256" key="1">
    <source>
        <dbReference type="SAM" id="SignalP"/>
    </source>
</evidence>
<proteinExistence type="predicted"/>
<dbReference type="RefSeq" id="XP_028042503.1">
    <property type="nucleotide sequence ID" value="XM_028186702.1"/>
</dbReference>
<name>A0A6J2KLS9_BOMMA</name>
<dbReference type="OrthoDB" id="6931711at2759"/>
<accession>A0A6J2KLS9</accession>
<reference evidence="3" key="1">
    <citation type="submission" date="2025-08" db="UniProtKB">
        <authorList>
            <consortium name="RefSeq"/>
        </authorList>
    </citation>
    <scope>IDENTIFICATION</scope>
    <source>
        <tissue evidence="3">Silk gland</tissue>
    </source>
</reference>
<gene>
    <name evidence="3" type="primary">LOC114252195</name>
</gene>
<sequence length="174" mass="20045">MNIMQHIWSLTFIIIIISVLSSINPKPDYGPVSVAVSRFEKCKGPRRRDCSDVELDLNNGILITYDLLVKSYIKLTTGRIVATSKGKEMMRFQMKTPCDHLLVQSLFKIYFNLSKECAVKKGHYVFKVNLQDLSQKYFEGNYFYGNWTFRSVFAGSECNFLCTIMEVIISPKKV</sequence>
<protein>
    <submittedName>
        <fullName evidence="3">Uncharacterized protein LOC114252195</fullName>
    </submittedName>
</protein>
<dbReference type="KEGG" id="bman:114252195"/>
<keyword evidence="1" id="KW-0732">Signal</keyword>
<evidence type="ECO:0000313" key="3">
    <source>
        <dbReference type="RefSeq" id="XP_028042503.1"/>
    </source>
</evidence>
<dbReference type="AlphaFoldDB" id="A0A6J2KLS9"/>
<keyword evidence="2" id="KW-1185">Reference proteome</keyword>
<dbReference type="GeneID" id="114252195"/>
<feature type="chain" id="PRO_5026920056" evidence="1">
    <location>
        <begin position="22"/>
        <end position="174"/>
    </location>
</feature>
<evidence type="ECO:0000313" key="2">
    <source>
        <dbReference type="Proteomes" id="UP000504629"/>
    </source>
</evidence>
<organism evidence="2 3">
    <name type="scientific">Bombyx mandarina</name>
    <name type="common">Wild silk moth</name>
    <name type="synonym">Wild silkworm</name>
    <dbReference type="NCBI Taxonomy" id="7092"/>
    <lineage>
        <taxon>Eukaryota</taxon>
        <taxon>Metazoa</taxon>
        <taxon>Ecdysozoa</taxon>
        <taxon>Arthropoda</taxon>
        <taxon>Hexapoda</taxon>
        <taxon>Insecta</taxon>
        <taxon>Pterygota</taxon>
        <taxon>Neoptera</taxon>
        <taxon>Endopterygota</taxon>
        <taxon>Lepidoptera</taxon>
        <taxon>Glossata</taxon>
        <taxon>Ditrysia</taxon>
        <taxon>Bombycoidea</taxon>
        <taxon>Bombycidae</taxon>
        <taxon>Bombycinae</taxon>
        <taxon>Bombyx</taxon>
    </lineage>
</organism>